<organism evidence="2 3">
    <name type="scientific">Butyrivibrio proteoclasticus</name>
    <dbReference type="NCBI Taxonomy" id="43305"/>
    <lineage>
        <taxon>Bacteria</taxon>
        <taxon>Bacillati</taxon>
        <taxon>Bacillota</taxon>
        <taxon>Clostridia</taxon>
        <taxon>Lachnospirales</taxon>
        <taxon>Lachnospiraceae</taxon>
        <taxon>Butyrivibrio</taxon>
    </lineage>
</organism>
<evidence type="ECO:0000259" key="1">
    <source>
        <dbReference type="Pfam" id="PF02525"/>
    </source>
</evidence>
<dbReference type="EMBL" id="FOXO01000005">
    <property type="protein sequence ID" value="SFP66017.1"/>
    <property type="molecule type" value="Genomic_DNA"/>
</dbReference>
<dbReference type="PANTHER" id="PTHR43741:SF4">
    <property type="entry name" value="FMN-DEPENDENT NADH:QUINONE OXIDOREDUCTASE"/>
    <property type="match status" value="1"/>
</dbReference>
<dbReference type="InterPro" id="IPR029039">
    <property type="entry name" value="Flavoprotein-like_sf"/>
</dbReference>
<dbReference type="Gene3D" id="3.40.50.360">
    <property type="match status" value="1"/>
</dbReference>
<evidence type="ECO:0000313" key="2">
    <source>
        <dbReference type="EMBL" id="SFP66017.1"/>
    </source>
</evidence>
<name>A0A1I5S5R3_9FIRM</name>
<evidence type="ECO:0000313" key="3">
    <source>
        <dbReference type="Proteomes" id="UP000182624"/>
    </source>
</evidence>
<gene>
    <name evidence="2" type="ORF">SAMN04487928_105137</name>
</gene>
<dbReference type="RefSeq" id="WP_074885196.1">
    <property type="nucleotide sequence ID" value="NZ_FOXO01000005.1"/>
</dbReference>
<dbReference type="AlphaFoldDB" id="A0A1I5S5R3"/>
<dbReference type="Pfam" id="PF02525">
    <property type="entry name" value="Flavodoxin_2"/>
    <property type="match status" value="1"/>
</dbReference>
<feature type="domain" description="Flavodoxin-like fold" evidence="1">
    <location>
        <begin position="2"/>
        <end position="171"/>
    </location>
</feature>
<protein>
    <submittedName>
        <fullName evidence="2">FMN-dependent NADH-azoreductase</fullName>
    </submittedName>
</protein>
<proteinExistence type="predicted"/>
<dbReference type="SUPFAM" id="SSF52218">
    <property type="entry name" value="Flavoproteins"/>
    <property type="match status" value="1"/>
</dbReference>
<sequence>MILLVNACVKKNSRTKRIADKLIEKLSKKTSEEILEVKLENISFPKTDEKFLAYRDDCIARGDFSDDYFNLAKTFAKADTIVIAAPYYDLSFPASLKQYVEHINVLGITFEYTDEGYPKSLCNANKLYYVTTAGGCFVPEEFGYGYIKTLAQNFYGIQDCEKIQAVGLDVVGADVESIVNGCIYNI</sequence>
<dbReference type="PANTHER" id="PTHR43741">
    <property type="entry name" value="FMN-DEPENDENT NADH-AZOREDUCTASE 1"/>
    <property type="match status" value="1"/>
</dbReference>
<accession>A0A1I5S5R3</accession>
<dbReference type="InterPro" id="IPR003680">
    <property type="entry name" value="Flavodoxin_fold"/>
</dbReference>
<dbReference type="Proteomes" id="UP000182624">
    <property type="component" value="Unassembled WGS sequence"/>
</dbReference>
<dbReference type="InterPro" id="IPR050104">
    <property type="entry name" value="FMN-dep_NADH:Q_OxRdtase_AzoR1"/>
</dbReference>
<keyword evidence="3" id="KW-1185">Reference proteome</keyword>
<dbReference type="OrthoDB" id="9805013at2"/>
<reference evidence="3" key="1">
    <citation type="submission" date="2016-10" db="EMBL/GenBank/DDBJ databases">
        <authorList>
            <person name="Varghese N."/>
            <person name="Submissions S."/>
        </authorList>
    </citation>
    <scope>NUCLEOTIDE SEQUENCE [LARGE SCALE GENOMIC DNA]</scope>
    <source>
        <strain evidence="3">P18</strain>
    </source>
</reference>